<dbReference type="RefSeq" id="WP_378050357.1">
    <property type="nucleotide sequence ID" value="NZ_JBHMDN010000025.1"/>
</dbReference>
<feature type="compositionally biased region" description="Basic and acidic residues" evidence="1">
    <location>
        <begin position="80"/>
        <end position="89"/>
    </location>
</feature>
<feature type="region of interest" description="Disordered" evidence="1">
    <location>
        <begin position="80"/>
        <end position="99"/>
    </location>
</feature>
<sequence>MPVASVKARMPDELSAEALAVADASSTDGAALFASEPPLLPTFSFPHADVKADSSNSKNKPPNNGLLYFMLDLSPFNDNDHDNDYHYHQESVQQKQSPVYPRFGQDCARSWPICS</sequence>
<keyword evidence="3" id="KW-1185">Reference proteome</keyword>
<accession>A0ABW2FKE4</accession>
<evidence type="ECO:0000313" key="2">
    <source>
        <dbReference type="EMBL" id="MFC7152694.1"/>
    </source>
</evidence>
<name>A0ABW2FKE4_9BACL</name>
<proteinExistence type="predicted"/>
<dbReference type="Proteomes" id="UP001596378">
    <property type="component" value="Unassembled WGS sequence"/>
</dbReference>
<gene>
    <name evidence="2" type="ORF">ACFQMJ_29515</name>
</gene>
<protein>
    <submittedName>
        <fullName evidence="2">Uncharacterized protein</fullName>
    </submittedName>
</protein>
<dbReference type="EMBL" id="JBHTAI010000025">
    <property type="protein sequence ID" value="MFC7152694.1"/>
    <property type="molecule type" value="Genomic_DNA"/>
</dbReference>
<reference evidence="3" key="1">
    <citation type="journal article" date="2019" name="Int. J. Syst. Evol. Microbiol.">
        <title>The Global Catalogue of Microorganisms (GCM) 10K type strain sequencing project: providing services to taxonomists for standard genome sequencing and annotation.</title>
        <authorList>
            <consortium name="The Broad Institute Genomics Platform"/>
            <consortium name="The Broad Institute Genome Sequencing Center for Infectious Disease"/>
            <person name="Wu L."/>
            <person name="Ma J."/>
        </authorList>
    </citation>
    <scope>NUCLEOTIDE SEQUENCE [LARGE SCALE GENOMIC DNA]</scope>
    <source>
        <strain evidence="3">KCTC 12907</strain>
    </source>
</reference>
<evidence type="ECO:0000256" key="1">
    <source>
        <dbReference type="SAM" id="MobiDB-lite"/>
    </source>
</evidence>
<organism evidence="2 3">
    <name type="scientific">Cohnella cellulosilytica</name>
    <dbReference type="NCBI Taxonomy" id="986710"/>
    <lineage>
        <taxon>Bacteria</taxon>
        <taxon>Bacillati</taxon>
        <taxon>Bacillota</taxon>
        <taxon>Bacilli</taxon>
        <taxon>Bacillales</taxon>
        <taxon>Paenibacillaceae</taxon>
        <taxon>Cohnella</taxon>
    </lineage>
</organism>
<evidence type="ECO:0000313" key="3">
    <source>
        <dbReference type="Proteomes" id="UP001596378"/>
    </source>
</evidence>
<comment type="caution">
    <text evidence="2">The sequence shown here is derived from an EMBL/GenBank/DDBJ whole genome shotgun (WGS) entry which is preliminary data.</text>
</comment>